<name>A0A915DVU3_9BILA</name>
<accession>A0A915DVU3</accession>
<dbReference type="FunFam" id="3.30.200.20:FF:000136">
    <property type="entry name" value="Non-specific serine/threonine protein kinase"/>
    <property type="match status" value="1"/>
</dbReference>
<feature type="binding site" evidence="11">
    <location>
        <position position="152"/>
    </location>
    <ligand>
        <name>ATP</name>
        <dbReference type="ChEBI" id="CHEBI:30616"/>
    </ligand>
</feature>
<feature type="domain" description="Protein kinase" evidence="13">
    <location>
        <begin position="123"/>
        <end position="375"/>
    </location>
</feature>
<dbReference type="SUPFAM" id="SSF56112">
    <property type="entry name" value="Protein kinase-like (PK-like)"/>
    <property type="match status" value="1"/>
</dbReference>
<evidence type="ECO:0000256" key="4">
    <source>
        <dbReference type="ARBA" id="ARBA00022553"/>
    </source>
</evidence>
<evidence type="ECO:0000256" key="5">
    <source>
        <dbReference type="ARBA" id="ARBA00022679"/>
    </source>
</evidence>
<dbReference type="EC" id="2.7.11.1" evidence="2"/>
<dbReference type="Gene3D" id="3.30.310.80">
    <property type="entry name" value="Kinase associated domain 1, KA1"/>
    <property type="match status" value="1"/>
</dbReference>
<dbReference type="InterPro" id="IPR000719">
    <property type="entry name" value="Prot_kinase_dom"/>
</dbReference>
<comment type="similarity">
    <text evidence="1">Belongs to the protein kinase superfamily. CAMK Ser/Thr protein kinase family. SNF1 subfamily.</text>
</comment>
<dbReference type="InterPro" id="IPR017441">
    <property type="entry name" value="Protein_kinase_ATP_BS"/>
</dbReference>
<evidence type="ECO:0000313" key="14">
    <source>
        <dbReference type="Proteomes" id="UP000887574"/>
    </source>
</evidence>
<dbReference type="InterPro" id="IPR028375">
    <property type="entry name" value="KA1/Ssp2_C"/>
</dbReference>
<dbReference type="Gene3D" id="3.30.200.20">
    <property type="entry name" value="Phosphorylase Kinase, domain 1"/>
    <property type="match status" value="1"/>
</dbReference>
<dbReference type="WBParaSite" id="jg23308">
    <property type="protein sequence ID" value="jg23308"/>
    <property type="gene ID" value="jg23308"/>
</dbReference>
<dbReference type="Gene3D" id="1.10.510.10">
    <property type="entry name" value="Transferase(Phosphotransferase) domain 1"/>
    <property type="match status" value="1"/>
</dbReference>
<dbReference type="SMART" id="SM00220">
    <property type="entry name" value="S_TKc"/>
    <property type="match status" value="1"/>
</dbReference>
<evidence type="ECO:0000259" key="13">
    <source>
        <dbReference type="PROSITE" id="PS50011"/>
    </source>
</evidence>
<evidence type="ECO:0000256" key="11">
    <source>
        <dbReference type="PROSITE-ProRule" id="PRU10141"/>
    </source>
</evidence>
<protein>
    <recommendedName>
        <fullName evidence="2">non-specific serine/threonine protein kinase</fullName>
        <ecNumber evidence="2">2.7.11.1</ecNumber>
    </recommendedName>
</protein>
<evidence type="ECO:0000256" key="12">
    <source>
        <dbReference type="SAM" id="MobiDB-lite"/>
    </source>
</evidence>
<dbReference type="FunFam" id="1.10.8.10:FF:000055">
    <property type="entry name" value="Non-specific serine/threonine protein kinase"/>
    <property type="match status" value="1"/>
</dbReference>
<feature type="region of interest" description="Disordered" evidence="12">
    <location>
        <begin position="588"/>
        <end position="619"/>
    </location>
</feature>
<evidence type="ECO:0000256" key="10">
    <source>
        <dbReference type="ARBA" id="ARBA00048679"/>
    </source>
</evidence>
<dbReference type="CDD" id="cd14079">
    <property type="entry name" value="STKc_AMPK_alpha"/>
    <property type="match status" value="1"/>
</dbReference>
<comment type="catalytic activity">
    <reaction evidence="9">
        <text>L-threonyl-[protein] + ATP = O-phospho-L-threonyl-[protein] + ADP + H(+)</text>
        <dbReference type="Rhea" id="RHEA:46608"/>
        <dbReference type="Rhea" id="RHEA-COMP:11060"/>
        <dbReference type="Rhea" id="RHEA-COMP:11605"/>
        <dbReference type="ChEBI" id="CHEBI:15378"/>
        <dbReference type="ChEBI" id="CHEBI:30013"/>
        <dbReference type="ChEBI" id="CHEBI:30616"/>
        <dbReference type="ChEBI" id="CHEBI:61977"/>
        <dbReference type="ChEBI" id="CHEBI:456216"/>
        <dbReference type="EC" id="2.7.11.1"/>
    </reaction>
</comment>
<proteinExistence type="inferred from homology"/>
<evidence type="ECO:0000313" key="15">
    <source>
        <dbReference type="WBParaSite" id="jg23308"/>
    </source>
</evidence>
<dbReference type="Pfam" id="PF21147">
    <property type="entry name" value="AMPK_alpha_AID"/>
    <property type="match status" value="1"/>
</dbReference>
<keyword evidence="3" id="KW-0723">Serine/threonine-protein kinase</keyword>
<dbReference type="SUPFAM" id="SSF103243">
    <property type="entry name" value="KA1-like"/>
    <property type="match status" value="1"/>
</dbReference>
<evidence type="ECO:0000256" key="6">
    <source>
        <dbReference type="ARBA" id="ARBA00022741"/>
    </source>
</evidence>
<organism evidence="14 15">
    <name type="scientific">Ditylenchus dipsaci</name>
    <dbReference type="NCBI Taxonomy" id="166011"/>
    <lineage>
        <taxon>Eukaryota</taxon>
        <taxon>Metazoa</taxon>
        <taxon>Ecdysozoa</taxon>
        <taxon>Nematoda</taxon>
        <taxon>Chromadorea</taxon>
        <taxon>Rhabditida</taxon>
        <taxon>Tylenchina</taxon>
        <taxon>Tylenchomorpha</taxon>
        <taxon>Sphaerularioidea</taxon>
        <taxon>Anguinidae</taxon>
        <taxon>Anguininae</taxon>
        <taxon>Ditylenchus</taxon>
    </lineage>
</organism>
<dbReference type="Proteomes" id="UP000887574">
    <property type="component" value="Unplaced"/>
</dbReference>
<dbReference type="InterPro" id="IPR049020">
    <property type="entry name" value="PRKAA1/2_AID"/>
</dbReference>
<sequence>MSIFQEAMLISDEDDLLNQLSETSDEDDSDRQILYFLKNTRTNKDENEKGCAMQVRVRNDFYDKVLKNVHNHMADLIDEKGSKLTGYSTFSQIFQDVVDNTMASTELTKQDREMKAQIKIGHYVLRDTLGVGTFGKVKVGIHEATGYKVAVKILNRQKIKTLDVVGKIRREIQNLSLFRHPHIIKLYQVISTPTDIFMIMEYVSGGELFDYIVKHGRLKTGEARRFFQQIISGVDYCHRHMVVHRDLKPENLLLDDKHNVKIADFGLSNIMTDGDFLRTSCGSPNYAAPEVISGKLYAGPEVDVWSCGVILYALLCGTLPFDDEHVPTLFRKIKSGIFPIPDYLDKNVVNLLLHMLQVDPMKRATIKDVINHEWFRCDLPAYLFPPINESEASIVDIDAVREVCYRYEVAENEVTSALLSDDPHHHLSIAYNLIVDNKRIADEIKHGNDLHPHAWHEKGIALTTGDNTSHSSAAPTVQTCSGGSVVIHPPRHHHPTQLISLGVAEKIRGHRVFVWKTSFDINFCDTCPKHGAPGCAFATDPATGTTTNSEKYSKSMEEFYHMTPAGRLQQSDQRHPERMPVSTKITPTLEHTNVSSGTVPNATETPTAPNSTNNQNPQSLHIRPEDIMYEVFRAMKFLDFEWKLLNAYHVVVRRRPKDQESDMPKMSLQLYQVDQRSYLLDFKNLVDDDGMSLADGSTCSSRHASVSMPVRPFMRNSRAQSLPMPIEVERAASASSSISGQSQTMQFFEMCAALIGALAR</sequence>
<dbReference type="PROSITE" id="PS00108">
    <property type="entry name" value="PROTEIN_KINASE_ST"/>
    <property type="match status" value="1"/>
</dbReference>
<dbReference type="GO" id="GO:0005524">
    <property type="term" value="F:ATP binding"/>
    <property type="evidence" value="ECO:0007669"/>
    <property type="project" value="UniProtKB-UniRule"/>
</dbReference>
<dbReference type="GO" id="GO:0004679">
    <property type="term" value="F:AMP-activated protein kinase activity"/>
    <property type="evidence" value="ECO:0007669"/>
    <property type="project" value="UniProtKB-ARBA"/>
</dbReference>
<dbReference type="FunFam" id="1.10.510.10:FF:000079">
    <property type="entry name" value="Non-specific serine/threonine protein kinase"/>
    <property type="match status" value="1"/>
</dbReference>
<keyword evidence="7" id="KW-0418">Kinase</keyword>
<dbReference type="GO" id="GO:0005737">
    <property type="term" value="C:cytoplasm"/>
    <property type="evidence" value="ECO:0007669"/>
    <property type="project" value="TreeGrafter"/>
</dbReference>
<keyword evidence="14" id="KW-1185">Reference proteome</keyword>
<evidence type="ECO:0000256" key="9">
    <source>
        <dbReference type="ARBA" id="ARBA00047899"/>
    </source>
</evidence>
<dbReference type="CDD" id="cd12122">
    <property type="entry name" value="AMPKA_C"/>
    <property type="match status" value="1"/>
</dbReference>
<dbReference type="CDD" id="cd14336">
    <property type="entry name" value="UBA_AID_AMPKalpha"/>
    <property type="match status" value="1"/>
</dbReference>
<evidence type="ECO:0000256" key="2">
    <source>
        <dbReference type="ARBA" id="ARBA00012513"/>
    </source>
</evidence>
<dbReference type="GO" id="GO:0035556">
    <property type="term" value="P:intracellular signal transduction"/>
    <property type="evidence" value="ECO:0007669"/>
    <property type="project" value="TreeGrafter"/>
</dbReference>
<dbReference type="PANTHER" id="PTHR24346">
    <property type="entry name" value="MAP/MICROTUBULE AFFINITY-REGULATING KINASE"/>
    <property type="match status" value="1"/>
</dbReference>
<dbReference type="Gene3D" id="1.10.8.10">
    <property type="entry name" value="DNA helicase RuvA subunit, C-terminal domain"/>
    <property type="match status" value="1"/>
</dbReference>
<dbReference type="GO" id="GO:0043050">
    <property type="term" value="P:nematode pharyngeal pumping"/>
    <property type="evidence" value="ECO:0007669"/>
    <property type="project" value="UniProtKB-ARBA"/>
</dbReference>
<evidence type="ECO:0000256" key="3">
    <source>
        <dbReference type="ARBA" id="ARBA00022527"/>
    </source>
</evidence>
<dbReference type="PROSITE" id="PS50011">
    <property type="entry name" value="PROTEIN_KINASE_DOM"/>
    <property type="match status" value="1"/>
</dbReference>
<evidence type="ECO:0000256" key="1">
    <source>
        <dbReference type="ARBA" id="ARBA00006234"/>
    </source>
</evidence>
<dbReference type="InterPro" id="IPR011009">
    <property type="entry name" value="Kinase-like_dom_sf"/>
</dbReference>
<keyword evidence="6 11" id="KW-0547">Nucleotide-binding</keyword>
<keyword evidence="4" id="KW-0597">Phosphoprotein</keyword>
<evidence type="ECO:0000256" key="8">
    <source>
        <dbReference type="ARBA" id="ARBA00022840"/>
    </source>
</evidence>
<comment type="catalytic activity">
    <reaction evidence="10">
        <text>L-seryl-[protein] + ATP = O-phospho-L-seryl-[protein] + ADP + H(+)</text>
        <dbReference type="Rhea" id="RHEA:17989"/>
        <dbReference type="Rhea" id="RHEA-COMP:9863"/>
        <dbReference type="Rhea" id="RHEA-COMP:11604"/>
        <dbReference type="ChEBI" id="CHEBI:15378"/>
        <dbReference type="ChEBI" id="CHEBI:29999"/>
        <dbReference type="ChEBI" id="CHEBI:30616"/>
        <dbReference type="ChEBI" id="CHEBI:83421"/>
        <dbReference type="ChEBI" id="CHEBI:456216"/>
        <dbReference type="EC" id="2.7.11.1"/>
    </reaction>
</comment>
<keyword evidence="5" id="KW-0808">Transferase</keyword>
<dbReference type="AlphaFoldDB" id="A0A915DVU3"/>
<dbReference type="PROSITE" id="PS00107">
    <property type="entry name" value="PROTEIN_KINASE_ATP"/>
    <property type="match status" value="1"/>
</dbReference>
<dbReference type="InterPro" id="IPR008271">
    <property type="entry name" value="Ser/Thr_kinase_AS"/>
</dbReference>
<dbReference type="GO" id="GO:0120025">
    <property type="term" value="C:plasma membrane bounded cell projection"/>
    <property type="evidence" value="ECO:0007669"/>
    <property type="project" value="UniProtKB-ARBA"/>
</dbReference>
<dbReference type="PANTHER" id="PTHR24346:SF110">
    <property type="entry name" value="NON-SPECIFIC SERINE_THREONINE PROTEIN KINASE"/>
    <property type="match status" value="1"/>
</dbReference>
<keyword evidence="8 11" id="KW-0067">ATP-binding</keyword>
<dbReference type="Pfam" id="PF00069">
    <property type="entry name" value="Pkinase"/>
    <property type="match status" value="1"/>
</dbReference>
<evidence type="ECO:0000256" key="7">
    <source>
        <dbReference type="ARBA" id="ARBA00022777"/>
    </source>
</evidence>
<reference evidence="15" key="1">
    <citation type="submission" date="2022-11" db="UniProtKB">
        <authorList>
            <consortium name="WormBaseParasite"/>
        </authorList>
    </citation>
    <scope>IDENTIFICATION</scope>
</reference>